<protein>
    <submittedName>
        <fullName evidence="1">Uncharacterized protein</fullName>
    </submittedName>
</protein>
<keyword evidence="2" id="KW-1185">Reference proteome</keyword>
<name>A0A4R4DP96_9PROT</name>
<accession>A0A4R4DP96</accession>
<organism evidence="1 2">
    <name type="scientific">Roseicella aquatilis</name>
    <dbReference type="NCBI Taxonomy" id="2527868"/>
    <lineage>
        <taxon>Bacteria</taxon>
        <taxon>Pseudomonadati</taxon>
        <taxon>Pseudomonadota</taxon>
        <taxon>Alphaproteobacteria</taxon>
        <taxon>Acetobacterales</taxon>
        <taxon>Roseomonadaceae</taxon>
        <taxon>Roseicella</taxon>
    </lineage>
</organism>
<comment type="caution">
    <text evidence="1">The sequence shown here is derived from an EMBL/GenBank/DDBJ whole genome shotgun (WGS) entry which is preliminary data.</text>
</comment>
<dbReference type="RefSeq" id="WP_132287689.1">
    <property type="nucleotide sequence ID" value="NZ_SKBM01000007.1"/>
</dbReference>
<dbReference type="Proteomes" id="UP000295023">
    <property type="component" value="Unassembled WGS sequence"/>
</dbReference>
<sequence>MSQHDTPHILAAIESMRGTLVLARTLVESGRKVNLGGLDAGTAALCAAVGMLPPGEARSLRPALLGLLAALDGLGIALATP</sequence>
<gene>
    <name evidence="1" type="ORF">EXY23_09700</name>
</gene>
<reference evidence="1 2" key="1">
    <citation type="submission" date="2019-03" db="EMBL/GenBank/DDBJ databases">
        <title>Paracraurococcus aquatilis NE82 genome sequence.</title>
        <authorList>
            <person name="Zhao Y."/>
            <person name="Du Z."/>
        </authorList>
    </citation>
    <scope>NUCLEOTIDE SEQUENCE [LARGE SCALE GENOMIC DNA]</scope>
    <source>
        <strain evidence="1 2">NE82</strain>
    </source>
</reference>
<evidence type="ECO:0000313" key="1">
    <source>
        <dbReference type="EMBL" id="TCZ63649.1"/>
    </source>
</evidence>
<proteinExistence type="predicted"/>
<dbReference type="OrthoDB" id="7376112at2"/>
<dbReference type="EMBL" id="SKBM01000007">
    <property type="protein sequence ID" value="TCZ63649.1"/>
    <property type="molecule type" value="Genomic_DNA"/>
</dbReference>
<dbReference type="AlphaFoldDB" id="A0A4R4DP96"/>
<evidence type="ECO:0000313" key="2">
    <source>
        <dbReference type="Proteomes" id="UP000295023"/>
    </source>
</evidence>